<keyword evidence="2" id="KW-1185">Reference proteome</keyword>
<reference evidence="1" key="1">
    <citation type="submission" date="2021-01" db="EMBL/GenBank/DDBJ databases">
        <authorList>
            <consortium name="Aspergillus chevalieri M1 genome sequencing consortium"/>
            <person name="Kazuki M."/>
            <person name="Futagami T."/>
        </authorList>
    </citation>
    <scope>NUCLEOTIDE SEQUENCE</scope>
    <source>
        <strain evidence="1">M1</strain>
    </source>
</reference>
<protein>
    <submittedName>
        <fullName evidence="1">Uncharacterized protein</fullName>
    </submittedName>
</protein>
<organism evidence="1 2">
    <name type="scientific">Aspergillus chevalieri</name>
    <name type="common">Eurotium chevalieri</name>
    <dbReference type="NCBI Taxonomy" id="182096"/>
    <lineage>
        <taxon>Eukaryota</taxon>
        <taxon>Fungi</taxon>
        <taxon>Dikarya</taxon>
        <taxon>Ascomycota</taxon>
        <taxon>Pezizomycotina</taxon>
        <taxon>Eurotiomycetes</taxon>
        <taxon>Eurotiomycetidae</taxon>
        <taxon>Eurotiales</taxon>
        <taxon>Aspergillaceae</taxon>
        <taxon>Aspergillus</taxon>
        <taxon>Aspergillus subgen. Aspergillus</taxon>
    </lineage>
</organism>
<dbReference type="RefSeq" id="XP_043141174.1">
    <property type="nucleotide sequence ID" value="XM_043283945.1"/>
</dbReference>
<dbReference type="AlphaFoldDB" id="A0A7R7ZTA3"/>
<evidence type="ECO:0000313" key="2">
    <source>
        <dbReference type="Proteomes" id="UP000637239"/>
    </source>
</evidence>
<dbReference type="KEGG" id="ache:ACHE_80562S"/>
<reference evidence="1" key="2">
    <citation type="submission" date="2021-02" db="EMBL/GenBank/DDBJ databases">
        <title>Aspergillus chevalieri M1 genome sequence.</title>
        <authorList>
            <person name="Kadooka C."/>
            <person name="Mori K."/>
            <person name="Futagami T."/>
        </authorList>
    </citation>
    <scope>NUCLEOTIDE SEQUENCE</scope>
    <source>
        <strain evidence="1">M1</strain>
    </source>
</reference>
<sequence length="110" mass="12554">MSGHEDMLVRKKSRTFGLTVEEIEKSGETSLIQNHKLDTCAHWFTSRLYSLKPDYFPGCDGELEQHVRRLVPGSLKDNDAVLQKKELKDLLSARWKSTLHGLRSGANKED</sequence>
<dbReference type="Proteomes" id="UP000637239">
    <property type="component" value="Chromosome 8"/>
</dbReference>
<accession>A0A7R7ZTA3</accession>
<name>A0A7R7ZTA3_ASPCH</name>
<proteinExistence type="predicted"/>
<evidence type="ECO:0000313" key="1">
    <source>
        <dbReference type="EMBL" id="BCR92661.1"/>
    </source>
</evidence>
<dbReference type="GeneID" id="66987011"/>
<gene>
    <name evidence="1" type="ORF">ACHE_80562S</name>
</gene>
<dbReference type="EMBL" id="AP024423">
    <property type="protein sequence ID" value="BCR92661.1"/>
    <property type="molecule type" value="Genomic_DNA"/>
</dbReference>